<organism evidence="2 3">
    <name type="scientific">Crateriforma conspicua</name>
    <dbReference type="NCBI Taxonomy" id="2527996"/>
    <lineage>
        <taxon>Bacteria</taxon>
        <taxon>Pseudomonadati</taxon>
        <taxon>Planctomycetota</taxon>
        <taxon>Planctomycetia</taxon>
        <taxon>Planctomycetales</taxon>
        <taxon>Planctomycetaceae</taxon>
        <taxon>Crateriforma</taxon>
    </lineage>
</organism>
<name>A0A5C6FXC5_9PLAN</name>
<evidence type="ECO:0000313" key="3">
    <source>
        <dbReference type="Proteomes" id="UP000316476"/>
    </source>
</evidence>
<evidence type="ECO:0000256" key="1">
    <source>
        <dbReference type="SAM" id="SignalP"/>
    </source>
</evidence>
<keyword evidence="1" id="KW-0732">Signal</keyword>
<protein>
    <submittedName>
        <fullName evidence="2">Uncharacterized protein</fullName>
    </submittedName>
</protein>
<dbReference type="EMBL" id="SJPZ01000001">
    <property type="protein sequence ID" value="TWU67046.1"/>
    <property type="molecule type" value="Genomic_DNA"/>
</dbReference>
<sequence length="151" mass="16006" precursor="true">MRLSHRTFVSTCLAALAWLSASNLHACTVFESESCGPATNWSGCDPETAQPDPDTGELTCADSVQYKDTGNSYLVSRDAECDESGVTGVSLMPNAYIVCTYIRGCTGMFPIVGSTDKLCAATAADQQGLYYGMGVFQWTGTCTVDCSGYGQ</sequence>
<comment type="caution">
    <text evidence="2">The sequence shown here is derived from an EMBL/GenBank/DDBJ whole genome shotgun (WGS) entry which is preliminary data.</text>
</comment>
<accession>A0A5C6FXC5</accession>
<feature type="signal peptide" evidence="1">
    <location>
        <begin position="1"/>
        <end position="26"/>
    </location>
</feature>
<proteinExistence type="predicted"/>
<dbReference type="AlphaFoldDB" id="A0A5C6FXC5"/>
<reference evidence="2 3" key="1">
    <citation type="submission" date="2019-02" db="EMBL/GenBank/DDBJ databases">
        <title>Deep-cultivation of Planctomycetes and their phenomic and genomic characterization uncovers novel biology.</title>
        <authorList>
            <person name="Wiegand S."/>
            <person name="Jogler M."/>
            <person name="Boedeker C."/>
            <person name="Pinto D."/>
            <person name="Vollmers J."/>
            <person name="Rivas-Marin E."/>
            <person name="Kohn T."/>
            <person name="Peeters S.H."/>
            <person name="Heuer A."/>
            <person name="Rast P."/>
            <person name="Oberbeckmann S."/>
            <person name="Bunk B."/>
            <person name="Jeske O."/>
            <person name="Meyerdierks A."/>
            <person name="Storesund J.E."/>
            <person name="Kallscheuer N."/>
            <person name="Luecker S."/>
            <person name="Lage O.M."/>
            <person name="Pohl T."/>
            <person name="Merkel B.J."/>
            <person name="Hornburger P."/>
            <person name="Mueller R.-W."/>
            <person name="Bruemmer F."/>
            <person name="Labrenz M."/>
            <person name="Spormann A.M."/>
            <person name="Op Den Camp H."/>
            <person name="Overmann J."/>
            <person name="Amann R."/>
            <person name="Jetten M.S.M."/>
            <person name="Mascher T."/>
            <person name="Medema M.H."/>
            <person name="Devos D.P."/>
            <person name="Kaster A.-K."/>
            <person name="Ovreas L."/>
            <person name="Rohde M."/>
            <person name="Galperin M.Y."/>
            <person name="Jogler C."/>
        </authorList>
    </citation>
    <scope>NUCLEOTIDE SEQUENCE [LARGE SCALE GENOMIC DNA]</scope>
    <source>
        <strain evidence="2 3">V7</strain>
    </source>
</reference>
<dbReference type="Proteomes" id="UP000316476">
    <property type="component" value="Unassembled WGS sequence"/>
</dbReference>
<gene>
    <name evidence="2" type="ORF">V7x_26180</name>
</gene>
<feature type="chain" id="PRO_5022813871" evidence="1">
    <location>
        <begin position="27"/>
        <end position="151"/>
    </location>
</feature>
<evidence type="ECO:0000313" key="2">
    <source>
        <dbReference type="EMBL" id="TWU67046.1"/>
    </source>
</evidence>